<name>A0A834U333_9FABA</name>
<proteinExistence type="predicted"/>
<dbReference type="AlphaFoldDB" id="A0A834U333"/>
<sequence length="30" mass="3214">MSSIGLGIGIDYIAQTSEFQDPVCEKDAKP</sequence>
<dbReference type="EMBL" id="JAAIUW010000006">
    <property type="protein sequence ID" value="KAF7829184.1"/>
    <property type="molecule type" value="Genomic_DNA"/>
</dbReference>
<evidence type="ECO:0000313" key="1">
    <source>
        <dbReference type="EMBL" id="KAF7829184.1"/>
    </source>
</evidence>
<comment type="caution">
    <text evidence="1">The sequence shown here is derived from an EMBL/GenBank/DDBJ whole genome shotgun (WGS) entry which is preliminary data.</text>
</comment>
<gene>
    <name evidence="1" type="ORF">G2W53_020348</name>
</gene>
<reference evidence="1" key="1">
    <citation type="submission" date="2020-09" db="EMBL/GenBank/DDBJ databases">
        <title>Genome-Enabled Discovery of Anthraquinone Biosynthesis in Senna tora.</title>
        <authorList>
            <person name="Kang S.-H."/>
            <person name="Pandey R.P."/>
            <person name="Lee C.-M."/>
            <person name="Sim J.-S."/>
            <person name="Jeong J.-T."/>
            <person name="Choi B.-S."/>
            <person name="Jung M."/>
            <person name="Ginzburg D."/>
            <person name="Zhao K."/>
            <person name="Won S.Y."/>
            <person name="Oh T.-J."/>
            <person name="Yu Y."/>
            <person name="Kim N.-H."/>
            <person name="Lee O.R."/>
            <person name="Lee T.-H."/>
            <person name="Bashyal P."/>
            <person name="Kim T.-S."/>
            <person name="Lee W.-H."/>
            <person name="Kawkins C."/>
            <person name="Kim C.-K."/>
            <person name="Kim J.S."/>
            <person name="Ahn B.O."/>
            <person name="Rhee S.Y."/>
            <person name="Sohng J.K."/>
        </authorList>
    </citation>
    <scope>NUCLEOTIDE SEQUENCE</scope>
    <source>
        <tissue evidence="1">Leaf</tissue>
    </source>
</reference>
<evidence type="ECO:0000313" key="2">
    <source>
        <dbReference type="Proteomes" id="UP000634136"/>
    </source>
</evidence>
<dbReference type="Proteomes" id="UP000634136">
    <property type="component" value="Unassembled WGS sequence"/>
</dbReference>
<keyword evidence="2" id="KW-1185">Reference proteome</keyword>
<protein>
    <submittedName>
        <fullName evidence="1">Uncharacterized protein</fullName>
    </submittedName>
</protein>
<organism evidence="1 2">
    <name type="scientific">Senna tora</name>
    <dbReference type="NCBI Taxonomy" id="362788"/>
    <lineage>
        <taxon>Eukaryota</taxon>
        <taxon>Viridiplantae</taxon>
        <taxon>Streptophyta</taxon>
        <taxon>Embryophyta</taxon>
        <taxon>Tracheophyta</taxon>
        <taxon>Spermatophyta</taxon>
        <taxon>Magnoliopsida</taxon>
        <taxon>eudicotyledons</taxon>
        <taxon>Gunneridae</taxon>
        <taxon>Pentapetalae</taxon>
        <taxon>rosids</taxon>
        <taxon>fabids</taxon>
        <taxon>Fabales</taxon>
        <taxon>Fabaceae</taxon>
        <taxon>Caesalpinioideae</taxon>
        <taxon>Cassia clade</taxon>
        <taxon>Senna</taxon>
    </lineage>
</organism>
<accession>A0A834U333</accession>